<keyword evidence="1" id="KW-0812">Transmembrane</keyword>
<feature type="transmembrane region" description="Helical" evidence="1">
    <location>
        <begin position="12"/>
        <end position="31"/>
    </location>
</feature>
<sequence length="113" mass="13043">MSWSGTPGRILLYIASILYCINMFYSCIKFSHHCLQSFHLKFGIRNFLYEVRVVINRQVSPNGGDLFFSLINSTSDLKNCDVAVHQHFDVLLARPLVFSRVQCFYEVLAAKVY</sequence>
<gene>
    <name evidence="2" type="ORF">KC19_VG142200</name>
</gene>
<evidence type="ECO:0000313" key="2">
    <source>
        <dbReference type="EMBL" id="KAG0573026.1"/>
    </source>
</evidence>
<comment type="caution">
    <text evidence="2">The sequence shown here is derived from an EMBL/GenBank/DDBJ whole genome shotgun (WGS) entry which is preliminary data.</text>
</comment>
<dbReference type="Proteomes" id="UP000822688">
    <property type="component" value="Chromosome V"/>
</dbReference>
<name>A0A8T0HQA4_CERPU</name>
<keyword evidence="1" id="KW-0472">Membrane</keyword>
<accession>A0A8T0HQA4</accession>
<dbReference type="AlphaFoldDB" id="A0A8T0HQA4"/>
<evidence type="ECO:0000313" key="3">
    <source>
        <dbReference type="Proteomes" id="UP000822688"/>
    </source>
</evidence>
<keyword evidence="1" id="KW-1133">Transmembrane helix</keyword>
<reference evidence="2" key="1">
    <citation type="submission" date="2020-06" db="EMBL/GenBank/DDBJ databases">
        <title>WGS assembly of Ceratodon purpureus strain R40.</title>
        <authorList>
            <person name="Carey S.B."/>
            <person name="Jenkins J."/>
            <person name="Shu S."/>
            <person name="Lovell J.T."/>
            <person name="Sreedasyam A."/>
            <person name="Maumus F."/>
            <person name="Tiley G.P."/>
            <person name="Fernandez-Pozo N."/>
            <person name="Barry K."/>
            <person name="Chen C."/>
            <person name="Wang M."/>
            <person name="Lipzen A."/>
            <person name="Daum C."/>
            <person name="Saski C.A."/>
            <person name="Payton A.C."/>
            <person name="Mcbreen J.C."/>
            <person name="Conrad R.E."/>
            <person name="Kollar L.M."/>
            <person name="Olsson S."/>
            <person name="Huttunen S."/>
            <person name="Landis J.B."/>
            <person name="Wickett N.J."/>
            <person name="Johnson M.G."/>
            <person name="Rensing S.A."/>
            <person name="Grimwood J."/>
            <person name="Schmutz J."/>
            <person name="Mcdaniel S.F."/>
        </authorList>
    </citation>
    <scope>NUCLEOTIDE SEQUENCE</scope>
    <source>
        <strain evidence="2">R40</strain>
    </source>
</reference>
<dbReference type="EMBL" id="CM026426">
    <property type="protein sequence ID" value="KAG0573026.1"/>
    <property type="molecule type" value="Genomic_DNA"/>
</dbReference>
<organism evidence="2 3">
    <name type="scientific">Ceratodon purpureus</name>
    <name type="common">Fire moss</name>
    <name type="synonym">Dicranum purpureum</name>
    <dbReference type="NCBI Taxonomy" id="3225"/>
    <lineage>
        <taxon>Eukaryota</taxon>
        <taxon>Viridiplantae</taxon>
        <taxon>Streptophyta</taxon>
        <taxon>Embryophyta</taxon>
        <taxon>Bryophyta</taxon>
        <taxon>Bryophytina</taxon>
        <taxon>Bryopsida</taxon>
        <taxon>Dicranidae</taxon>
        <taxon>Pseudoditrichales</taxon>
        <taxon>Ditrichaceae</taxon>
        <taxon>Ceratodon</taxon>
    </lineage>
</organism>
<evidence type="ECO:0000256" key="1">
    <source>
        <dbReference type="SAM" id="Phobius"/>
    </source>
</evidence>
<keyword evidence="3" id="KW-1185">Reference proteome</keyword>
<proteinExistence type="predicted"/>
<protein>
    <submittedName>
        <fullName evidence="2">Uncharacterized protein</fullName>
    </submittedName>
</protein>